<evidence type="ECO:0000313" key="3">
    <source>
        <dbReference type="Proteomes" id="UP000299102"/>
    </source>
</evidence>
<sequence>MTIEILSHSTEHAKPVRNYFTLLSRSVLAHFDMLRSRTPIRDVALRRVLLRRDGGTKGHFSAWSEVMNSSDGDGRRRGRPPRPADDPAPPRTTRNAFLIKNNKPYMIVRAPTEGAEDAAFL</sequence>
<proteinExistence type="predicted"/>
<dbReference type="Proteomes" id="UP000299102">
    <property type="component" value="Unassembled WGS sequence"/>
</dbReference>
<accession>A0A4C1V8L4</accession>
<feature type="region of interest" description="Disordered" evidence="1">
    <location>
        <begin position="55"/>
        <end position="96"/>
    </location>
</feature>
<protein>
    <submittedName>
        <fullName evidence="2">Uncharacterized protein</fullName>
    </submittedName>
</protein>
<gene>
    <name evidence="2" type="ORF">EVAR_95950_1</name>
</gene>
<organism evidence="2 3">
    <name type="scientific">Eumeta variegata</name>
    <name type="common">Bagworm moth</name>
    <name type="synonym">Eumeta japonica</name>
    <dbReference type="NCBI Taxonomy" id="151549"/>
    <lineage>
        <taxon>Eukaryota</taxon>
        <taxon>Metazoa</taxon>
        <taxon>Ecdysozoa</taxon>
        <taxon>Arthropoda</taxon>
        <taxon>Hexapoda</taxon>
        <taxon>Insecta</taxon>
        <taxon>Pterygota</taxon>
        <taxon>Neoptera</taxon>
        <taxon>Endopterygota</taxon>
        <taxon>Lepidoptera</taxon>
        <taxon>Glossata</taxon>
        <taxon>Ditrysia</taxon>
        <taxon>Tineoidea</taxon>
        <taxon>Psychidae</taxon>
        <taxon>Oiketicinae</taxon>
        <taxon>Eumeta</taxon>
    </lineage>
</organism>
<keyword evidence="3" id="KW-1185">Reference proteome</keyword>
<evidence type="ECO:0000313" key="2">
    <source>
        <dbReference type="EMBL" id="GBP34846.1"/>
    </source>
</evidence>
<reference evidence="2 3" key="1">
    <citation type="journal article" date="2019" name="Commun. Biol.">
        <title>The bagworm genome reveals a unique fibroin gene that provides high tensile strength.</title>
        <authorList>
            <person name="Kono N."/>
            <person name="Nakamura H."/>
            <person name="Ohtoshi R."/>
            <person name="Tomita M."/>
            <person name="Numata K."/>
            <person name="Arakawa K."/>
        </authorList>
    </citation>
    <scope>NUCLEOTIDE SEQUENCE [LARGE SCALE GENOMIC DNA]</scope>
</reference>
<name>A0A4C1V8L4_EUMVA</name>
<dbReference type="AlphaFoldDB" id="A0A4C1V8L4"/>
<evidence type="ECO:0000256" key="1">
    <source>
        <dbReference type="SAM" id="MobiDB-lite"/>
    </source>
</evidence>
<dbReference type="EMBL" id="BGZK01000295">
    <property type="protein sequence ID" value="GBP34846.1"/>
    <property type="molecule type" value="Genomic_DNA"/>
</dbReference>
<comment type="caution">
    <text evidence="2">The sequence shown here is derived from an EMBL/GenBank/DDBJ whole genome shotgun (WGS) entry which is preliminary data.</text>
</comment>